<dbReference type="SUPFAM" id="SSF69065">
    <property type="entry name" value="RNase III domain-like"/>
    <property type="match status" value="1"/>
</dbReference>
<dbReference type="GO" id="GO:0004525">
    <property type="term" value="F:ribonuclease III activity"/>
    <property type="evidence" value="ECO:0007669"/>
    <property type="project" value="InterPro"/>
</dbReference>
<feature type="compositionally biased region" description="Low complexity" evidence="3">
    <location>
        <begin position="1"/>
        <end position="18"/>
    </location>
</feature>
<dbReference type="InterPro" id="IPR000999">
    <property type="entry name" value="RNase_III_dom"/>
</dbReference>
<dbReference type="AlphaFoldDB" id="A0AAD6NIG4"/>
<protein>
    <recommendedName>
        <fullName evidence="8">RNase III domain-containing protein</fullName>
    </recommendedName>
</protein>
<dbReference type="Pfam" id="PF00035">
    <property type="entry name" value="dsrm"/>
    <property type="match status" value="1"/>
</dbReference>
<dbReference type="GO" id="GO:0006396">
    <property type="term" value="P:RNA processing"/>
    <property type="evidence" value="ECO:0007669"/>
    <property type="project" value="InterPro"/>
</dbReference>
<name>A0AAD6NIG4_DREDA</name>
<keyword evidence="7" id="KW-1185">Reference proteome</keyword>
<feature type="region of interest" description="Disordered" evidence="3">
    <location>
        <begin position="206"/>
        <end position="241"/>
    </location>
</feature>
<organism evidence="6 7">
    <name type="scientific">Drechslerella dactyloides</name>
    <name type="common">Nematode-trapping fungus</name>
    <name type="synonym">Arthrobotrys dactyloides</name>
    <dbReference type="NCBI Taxonomy" id="74499"/>
    <lineage>
        <taxon>Eukaryota</taxon>
        <taxon>Fungi</taxon>
        <taxon>Dikarya</taxon>
        <taxon>Ascomycota</taxon>
        <taxon>Pezizomycotina</taxon>
        <taxon>Orbiliomycetes</taxon>
        <taxon>Orbiliales</taxon>
        <taxon>Orbiliaceae</taxon>
        <taxon>Drechslerella</taxon>
    </lineage>
</organism>
<feature type="compositionally biased region" description="Low complexity" evidence="3">
    <location>
        <begin position="207"/>
        <end position="231"/>
    </location>
</feature>
<dbReference type="GO" id="GO:0003723">
    <property type="term" value="F:RNA binding"/>
    <property type="evidence" value="ECO:0007669"/>
    <property type="project" value="UniProtKB-UniRule"/>
</dbReference>
<dbReference type="SMART" id="SM00535">
    <property type="entry name" value="RIBOc"/>
    <property type="match status" value="1"/>
</dbReference>
<dbReference type="InterPro" id="IPR036389">
    <property type="entry name" value="RNase_III_sf"/>
</dbReference>
<dbReference type="EMBL" id="JAQGDS010000005">
    <property type="protein sequence ID" value="KAJ6260786.1"/>
    <property type="molecule type" value="Genomic_DNA"/>
</dbReference>
<evidence type="ECO:0000313" key="7">
    <source>
        <dbReference type="Proteomes" id="UP001221413"/>
    </source>
</evidence>
<comment type="caution">
    <text evidence="6">The sequence shown here is derived from an EMBL/GenBank/DDBJ whole genome shotgun (WGS) entry which is preliminary data.</text>
</comment>
<evidence type="ECO:0000313" key="6">
    <source>
        <dbReference type="EMBL" id="KAJ6260786.1"/>
    </source>
</evidence>
<feature type="domain" description="DRBM" evidence="4">
    <location>
        <begin position="275"/>
        <end position="346"/>
    </location>
</feature>
<dbReference type="PROSITE" id="PS50137">
    <property type="entry name" value="DS_RBD"/>
    <property type="match status" value="1"/>
</dbReference>
<dbReference type="InterPro" id="IPR014720">
    <property type="entry name" value="dsRBD_dom"/>
</dbReference>
<feature type="region of interest" description="Disordered" evidence="3">
    <location>
        <begin position="1"/>
        <end position="21"/>
    </location>
</feature>
<accession>A0AAD6NIG4</accession>
<dbReference type="Gene3D" id="3.30.160.20">
    <property type="match status" value="1"/>
</dbReference>
<evidence type="ECO:0000256" key="1">
    <source>
        <dbReference type="ARBA" id="ARBA00022884"/>
    </source>
</evidence>
<dbReference type="CDD" id="cd00593">
    <property type="entry name" value="RIBOc"/>
    <property type="match status" value="1"/>
</dbReference>
<dbReference type="PROSITE" id="PS50142">
    <property type="entry name" value="RNASE_3_2"/>
    <property type="match status" value="1"/>
</dbReference>
<evidence type="ECO:0000259" key="4">
    <source>
        <dbReference type="PROSITE" id="PS50137"/>
    </source>
</evidence>
<evidence type="ECO:0000256" key="3">
    <source>
        <dbReference type="SAM" id="MobiDB-lite"/>
    </source>
</evidence>
<evidence type="ECO:0000259" key="5">
    <source>
        <dbReference type="PROSITE" id="PS50142"/>
    </source>
</evidence>
<dbReference type="SUPFAM" id="SSF54768">
    <property type="entry name" value="dsRNA-binding domain-like"/>
    <property type="match status" value="1"/>
</dbReference>
<dbReference type="Proteomes" id="UP001221413">
    <property type="component" value="Unassembled WGS sequence"/>
</dbReference>
<dbReference type="CDD" id="cd00048">
    <property type="entry name" value="DSRM_SF"/>
    <property type="match status" value="1"/>
</dbReference>
<sequence>MLAGSTRSSPQPRASSPPWFANYPELNPPDDHYKGWPPQMLEFTNEEMQRLVFLPRVSRRALDPNDVTLNERAAFFGEGLLTALVSDFLYTEFIDCKAHDLTAMRQALLAPSVLSNLCQRVNLTAYIRSSPPDRRPDDQALARTFQAYIGGIHHDRGADGYLELRNWFYVLIKPYAMQCKANYEQYIEAYSSVSVDPRLAALRLTDSGSSSSPFGHPGSSSTSRHSRMPSSGYRGYSLDDPAQIARPGTAAPGLGMYVTSGSSSYTPHISRGIGDYIKELKEYCEKHRLPAPIYTDMDNGKSGDHIKWWSTVNIGDKYAGESTSWAPTKKEAKAMASKVALNHLRGSYRS</sequence>
<keyword evidence="1 2" id="KW-0694">RNA-binding</keyword>
<evidence type="ECO:0000256" key="2">
    <source>
        <dbReference type="PROSITE-ProRule" id="PRU00266"/>
    </source>
</evidence>
<proteinExistence type="predicted"/>
<dbReference type="Gene3D" id="1.10.1520.10">
    <property type="entry name" value="Ribonuclease III domain"/>
    <property type="match status" value="1"/>
</dbReference>
<evidence type="ECO:0008006" key="8">
    <source>
        <dbReference type="Google" id="ProtNLM"/>
    </source>
</evidence>
<gene>
    <name evidence="6" type="ORF">Dda_5015</name>
</gene>
<reference evidence="6" key="1">
    <citation type="submission" date="2023-01" db="EMBL/GenBank/DDBJ databases">
        <title>The chitinases involved in constricting ring structure development in the nematode-trapping fungus Drechslerella dactyloides.</title>
        <authorList>
            <person name="Wang R."/>
            <person name="Zhang L."/>
            <person name="Tang P."/>
            <person name="Li S."/>
            <person name="Liang L."/>
        </authorList>
    </citation>
    <scope>NUCLEOTIDE SEQUENCE</scope>
    <source>
        <strain evidence="6">YMF1.00031</strain>
    </source>
</reference>
<dbReference type="Pfam" id="PF00636">
    <property type="entry name" value="Ribonuclease_3"/>
    <property type="match status" value="1"/>
</dbReference>
<dbReference type="SMART" id="SM00358">
    <property type="entry name" value="DSRM"/>
    <property type="match status" value="1"/>
</dbReference>
<feature type="domain" description="RNase III" evidence="5">
    <location>
        <begin position="71"/>
        <end position="157"/>
    </location>
</feature>